<evidence type="ECO:0000313" key="1">
    <source>
        <dbReference type="EMBL" id="JAH25570.1"/>
    </source>
</evidence>
<sequence>MSLEDNSFATSGGCRCLSILLQQSASMTPACLQPAPIQKVCHIHHPACMC</sequence>
<name>A0A0E9RAQ7_ANGAN</name>
<proteinExistence type="predicted"/>
<accession>A0A0E9RAQ7</accession>
<protein>
    <submittedName>
        <fullName evidence="1">Uncharacterized protein</fullName>
    </submittedName>
</protein>
<dbReference type="EMBL" id="GBXM01087639">
    <property type="protein sequence ID" value="JAH20938.1"/>
    <property type="molecule type" value="Transcribed_RNA"/>
</dbReference>
<dbReference type="AlphaFoldDB" id="A0A0E9RAQ7"/>
<reference evidence="1" key="2">
    <citation type="journal article" date="2015" name="Fish Shellfish Immunol.">
        <title>Early steps in the European eel (Anguilla anguilla)-Vibrio vulnificus interaction in the gills: Role of the RtxA13 toxin.</title>
        <authorList>
            <person name="Callol A."/>
            <person name="Pajuelo D."/>
            <person name="Ebbesson L."/>
            <person name="Teles M."/>
            <person name="MacKenzie S."/>
            <person name="Amaro C."/>
        </authorList>
    </citation>
    <scope>NUCLEOTIDE SEQUENCE</scope>
</reference>
<dbReference type="EMBL" id="GBXM01083007">
    <property type="protein sequence ID" value="JAH25570.1"/>
    <property type="molecule type" value="Transcribed_RNA"/>
</dbReference>
<organism evidence="1">
    <name type="scientific">Anguilla anguilla</name>
    <name type="common">European freshwater eel</name>
    <name type="synonym">Muraena anguilla</name>
    <dbReference type="NCBI Taxonomy" id="7936"/>
    <lineage>
        <taxon>Eukaryota</taxon>
        <taxon>Metazoa</taxon>
        <taxon>Chordata</taxon>
        <taxon>Craniata</taxon>
        <taxon>Vertebrata</taxon>
        <taxon>Euteleostomi</taxon>
        <taxon>Actinopterygii</taxon>
        <taxon>Neopterygii</taxon>
        <taxon>Teleostei</taxon>
        <taxon>Anguilliformes</taxon>
        <taxon>Anguillidae</taxon>
        <taxon>Anguilla</taxon>
    </lineage>
</organism>
<reference evidence="1" key="1">
    <citation type="submission" date="2014-11" db="EMBL/GenBank/DDBJ databases">
        <authorList>
            <person name="Amaro Gonzalez C."/>
        </authorList>
    </citation>
    <scope>NUCLEOTIDE SEQUENCE</scope>
</reference>